<dbReference type="EMBL" id="MN739134">
    <property type="protein sequence ID" value="QHS90402.1"/>
    <property type="molecule type" value="Genomic_DNA"/>
</dbReference>
<name>A0A6C0BEK6_9ZZZZ</name>
<accession>A0A6C0BEK6</accession>
<dbReference type="AlphaFoldDB" id="A0A6C0BEK6"/>
<sequence length="31" mass="3766">MRNNEIGIIKLFSLKSWSYFELLNIFLLSYL</sequence>
<protein>
    <submittedName>
        <fullName evidence="1">Uncharacterized protein</fullName>
    </submittedName>
</protein>
<organism evidence="1">
    <name type="scientific">viral metagenome</name>
    <dbReference type="NCBI Taxonomy" id="1070528"/>
    <lineage>
        <taxon>unclassified sequences</taxon>
        <taxon>metagenomes</taxon>
        <taxon>organismal metagenomes</taxon>
    </lineage>
</organism>
<evidence type="ECO:0000313" key="1">
    <source>
        <dbReference type="EMBL" id="QHS90402.1"/>
    </source>
</evidence>
<proteinExistence type="predicted"/>
<reference evidence="1" key="1">
    <citation type="journal article" date="2020" name="Nature">
        <title>Giant virus diversity and host interactions through global metagenomics.</title>
        <authorList>
            <person name="Schulz F."/>
            <person name="Roux S."/>
            <person name="Paez-Espino D."/>
            <person name="Jungbluth S."/>
            <person name="Walsh D.A."/>
            <person name="Denef V.J."/>
            <person name="McMahon K.D."/>
            <person name="Konstantinidis K.T."/>
            <person name="Eloe-Fadrosh E.A."/>
            <person name="Kyrpides N.C."/>
            <person name="Woyke T."/>
        </authorList>
    </citation>
    <scope>NUCLEOTIDE SEQUENCE</scope>
    <source>
        <strain evidence="1">GVMAG-M-3300010160-60</strain>
    </source>
</reference>